<organism evidence="1">
    <name type="scientific">marine sediment metagenome</name>
    <dbReference type="NCBI Taxonomy" id="412755"/>
    <lineage>
        <taxon>unclassified sequences</taxon>
        <taxon>metagenomes</taxon>
        <taxon>ecological metagenomes</taxon>
    </lineage>
</organism>
<feature type="non-terminal residue" evidence="1">
    <location>
        <position position="1"/>
    </location>
</feature>
<dbReference type="EMBL" id="BARV01007815">
    <property type="protein sequence ID" value="GAI13108.1"/>
    <property type="molecule type" value="Genomic_DNA"/>
</dbReference>
<protein>
    <submittedName>
        <fullName evidence="1">Uncharacterized protein</fullName>
    </submittedName>
</protein>
<gene>
    <name evidence="1" type="ORF">S06H3_15853</name>
</gene>
<dbReference type="AlphaFoldDB" id="X1L2B3"/>
<proteinExistence type="predicted"/>
<sequence length="67" mass="7649">YVDILRKPSSIKAAWPVVSGISLENMAEYYHFYGDEALFLGHIDIYKDEQSSARKLRALKQEMGLAN</sequence>
<name>X1L2B3_9ZZZZ</name>
<evidence type="ECO:0000313" key="1">
    <source>
        <dbReference type="EMBL" id="GAI13108.1"/>
    </source>
</evidence>
<comment type="caution">
    <text evidence="1">The sequence shown here is derived from an EMBL/GenBank/DDBJ whole genome shotgun (WGS) entry which is preliminary data.</text>
</comment>
<reference evidence="1" key="1">
    <citation type="journal article" date="2014" name="Front. Microbiol.">
        <title>High frequency of phylogenetically diverse reductive dehalogenase-homologous genes in deep subseafloor sedimentary metagenomes.</title>
        <authorList>
            <person name="Kawai M."/>
            <person name="Futagami T."/>
            <person name="Toyoda A."/>
            <person name="Takaki Y."/>
            <person name="Nishi S."/>
            <person name="Hori S."/>
            <person name="Arai W."/>
            <person name="Tsubouchi T."/>
            <person name="Morono Y."/>
            <person name="Uchiyama I."/>
            <person name="Ito T."/>
            <person name="Fujiyama A."/>
            <person name="Inagaki F."/>
            <person name="Takami H."/>
        </authorList>
    </citation>
    <scope>NUCLEOTIDE SEQUENCE</scope>
    <source>
        <strain evidence="1">Expedition CK06-06</strain>
    </source>
</reference>
<accession>X1L2B3</accession>